<feature type="compositionally biased region" description="Low complexity" evidence="1">
    <location>
        <begin position="163"/>
        <end position="182"/>
    </location>
</feature>
<dbReference type="Proteomes" id="UP001141327">
    <property type="component" value="Unassembled WGS sequence"/>
</dbReference>
<proteinExistence type="predicted"/>
<dbReference type="Pfam" id="PF09511">
    <property type="entry name" value="RNA_lig_T4_1"/>
    <property type="match status" value="1"/>
</dbReference>
<accession>A0ABQ8UF59</accession>
<dbReference type="EMBL" id="JAPMOS010000084">
    <property type="protein sequence ID" value="KAJ4456020.1"/>
    <property type="molecule type" value="Genomic_DNA"/>
</dbReference>
<evidence type="ECO:0000313" key="4">
    <source>
        <dbReference type="Proteomes" id="UP001141327"/>
    </source>
</evidence>
<gene>
    <name evidence="3" type="ORF">PAPYR_8858</name>
</gene>
<dbReference type="GO" id="GO:0016874">
    <property type="term" value="F:ligase activity"/>
    <property type="evidence" value="ECO:0007669"/>
    <property type="project" value="UniProtKB-KW"/>
</dbReference>
<evidence type="ECO:0000256" key="1">
    <source>
        <dbReference type="SAM" id="MobiDB-lite"/>
    </source>
</evidence>
<feature type="region of interest" description="Disordered" evidence="1">
    <location>
        <begin position="151"/>
        <end position="189"/>
    </location>
</feature>
<feature type="domain" description="T4 RNA ligase 1-like N-terminal" evidence="2">
    <location>
        <begin position="55"/>
        <end position="124"/>
    </location>
</feature>
<organism evidence="3 4">
    <name type="scientific">Paratrimastix pyriformis</name>
    <dbReference type="NCBI Taxonomy" id="342808"/>
    <lineage>
        <taxon>Eukaryota</taxon>
        <taxon>Metamonada</taxon>
        <taxon>Preaxostyla</taxon>
        <taxon>Paratrimastigidae</taxon>
        <taxon>Paratrimastix</taxon>
    </lineage>
</organism>
<dbReference type="InterPro" id="IPR019039">
    <property type="entry name" value="T4-Rnl1-like_N"/>
</dbReference>
<name>A0ABQ8UF59_9EUKA</name>
<evidence type="ECO:0000259" key="2">
    <source>
        <dbReference type="Pfam" id="PF09511"/>
    </source>
</evidence>
<sequence>MDPLDIQQYLRQGGALATLYERYGIFYNRHPQFPSLYQFHYSHEKQHMEVKLVRECRGLILDEGHNWDVVAYPYSAFFDYDEKEAELDGPIDWASYRVFDKLDGSMMIMYEFNGQWQVASMNLPDGHGPVGQRTFAQLFWHLWRSSGYVLPSPPTDPNPPRLAPRTTSTSSTPAATTASPTPVDDPVPFLRGPPLGARYTLMWEMFTPENRVICPVATGTPGELALPRPGLFLHGVRNLATGFEENPAEIAARYRWQMVECAPAWLQQGGLATLTRVVQTISPCVGEGFVVVDKDYHRVKVHPATATPAPSANPVEAKPPGEGKPKGYKKRNPPKSNPAPAGSDSQPEAAAEPEKKKKSERRQPGKQASGGGGGGGGKKEKVHKSLDCERIRVNLRRLVSLCAMGEGPLFARYFPDWAWELRAIASELEAAWFTRLLPLLPAATEVPADPEEANRVAKAAVARAMRGAVRNEFASVVWILVRGTIAGEISREQQTIPAATATPVPAVPATGDAGDALMRRYPHLVHEQQAPSGPRVATVWETIWTWFRMTPAKALGQTIVSRMIQKEPKQ</sequence>
<evidence type="ECO:0000313" key="3">
    <source>
        <dbReference type="EMBL" id="KAJ4456020.1"/>
    </source>
</evidence>
<feature type="compositionally biased region" description="Pro residues" evidence="1">
    <location>
        <begin position="151"/>
        <end position="162"/>
    </location>
</feature>
<protein>
    <submittedName>
        <fullName evidence="3">2'-5' RNA ligase</fullName>
    </submittedName>
</protein>
<reference evidence="3" key="1">
    <citation type="journal article" date="2022" name="bioRxiv">
        <title>Genomics of Preaxostyla Flagellates Illuminates Evolutionary Transitions and the Path Towards Mitochondrial Loss.</title>
        <authorList>
            <person name="Novak L.V.F."/>
            <person name="Treitli S.C."/>
            <person name="Pyrih J."/>
            <person name="Halakuc P."/>
            <person name="Pipaliya S.V."/>
            <person name="Vacek V."/>
            <person name="Brzon O."/>
            <person name="Soukal P."/>
            <person name="Eme L."/>
            <person name="Dacks J.B."/>
            <person name="Karnkowska A."/>
            <person name="Elias M."/>
            <person name="Hampl V."/>
        </authorList>
    </citation>
    <scope>NUCLEOTIDE SEQUENCE</scope>
    <source>
        <strain evidence="3">RCP-MX</strain>
    </source>
</reference>
<keyword evidence="3" id="KW-0436">Ligase</keyword>
<keyword evidence="4" id="KW-1185">Reference proteome</keyword>
<feature type="compositionally biased region" description="Low complexity" evidence="1">
    <location>
        <begin position="303"/>
        <end position="318"/>
    </location>
</feature>
<feature type="compositionally biased region" description="Basic and acidic residues" evidence="1">
    <location>
        <begin position="352"/>
        <end position="363"/>
    </location>
</feature>
<comment type="caution">
    <text evidence="3">The sequence shown here is derived from an EMBL/GenBank/DDBJ whole genome shotgun (WGS) entry which is preliminary data.</text>
</comment>
<feature type="region of interest" description="Disordered" evidence="1">
    <location>
        <begin position="303"/>
        <end position="384"/>
    </location>
</feature>